<evidence type="ECO:0000313" key="1">
    <source>
        <dbReference type="EMBL" id="MBB4054047.1"/>
    </source>
</evidence>
<gene>
    <name evidence="1" type="ORF">GGR20_003719</name>
</gene>
<dbReference type="RefSeq" id="WP_183312782.1">
    <property type="nucleotide sequence ID" value="NZ_JACIEW010000018.1"/>
</dbReference>
<sequence>MIQLRARKSRDGFKRRIPFQWDEELQRQADNLSTINAQVQQIPIRLDVSDSQWEAILDHISRKHSDGEEAEEATLDQTQRSLYRVYNNASFEQGGRFYGGWWQAVPKRWRPYINIAGSKVVELDYAAMHPTALSHRLGIPVRGRFYEIGIGNKPIVKATFNALINARGTSIKPVDGFDEESIGMTWSDFLKAVKSHYQPYRPYFGTGYGLRLQKLDSDIAETVMLHFVRTGRVVLPVHDSFLCAQADEAELAWVMEEEFRIRTGGTINLRRKRLSQVQINEIRARRALDRSIGLHP</sequence>
<protein>
    <submittedName>
        <fullName evidence="1">Uncharacterized protein</fullName>
    </submittedName>
</protein>
<organism evidence="1 2">
    <name type="scientific">Devosia subaequoris</name>
    <dbReference type="NCBI Taxonomy" id="395930"/>
    <lineage>
        <taxon>Bacteria</taxon>
        <taxon>Pseudomonadati</taxon>
        <taxon>Pseudomonadota</taxon>
        <taxon>Alphaproteobacteria</taxon>
        <taxon>Hyphomicrobiales</taxon>
        <taxon>Devosiaceae</taxon>
        <taxon>Devosia</taxon>
    </lineage>
</organism>
<evidence type="ECO:0000313" key="2">
    <source>
        <dbReference type="Proteomes" id="UP000547011"/>
    </source>
</evidence>
<proteinExistence type="predicted"/>
<reference evidence="1 2" key="1">
    <citation type="submission" date="2020-08" db="EMBL/GenBank/DDBJ databases">
        <title>Genomic Encyclopedia of Type Strains, Phase IV (KMG-IV): sequencing the most valuable type-strain genomes for metagenomic binning, comparative biology and taxonomic classification.</title>
        <authorList>
            <person name="Goeker M."/>
        </authorList>
    </citation>
    <scope>NUCLEOTIDE SEQUENCE [LARGE SCALE GENOMIC DNA]</scope>
    <source>
        <strain evidence="1 2">DSM 23447</strain>
    </source>
</reference>
<name>A0A7W6IQM7_9HYPH</name>
<dbReference type="Proteomes" id="UP000547011">
    <property type="component" value="Unassembled WGS sequence"/>
</dbReference>
<keyword evidence="2" id="KW-1185">Reference proteome</keyword>
<dbReference type="AlphaFoldDB" id="A0A7W6IQM7"/>
<comment type="caution">
    <text evidence="1">The sequence shown here is derived from an EMBL/GenBank/DDBJ whole genome shotgun (WGS) entry which is preliminary data.</text>
</comment>
<dbReference type="EMBL" id="JACIEW010000018">
    <property type="protein sequence ID" value="MBB4054047.1"/>
    <property type="molecule type" value="Genomic_DNA"/>
</dbReference>
<accession>A0A7W6IQM7</accession>